<feature type="transmembrane region" description="Helical" evidence="7">
    <location>
        <begin position="315"/>
        <end position="335"/>
    </location>
</feature>
<feature type="transmembrane region" description="Helical" evidence="7">
    <location>
        <begin position="285"/>
        <end position="303"/>
    </location>
</feature>
<keyword evidence="11" id="KW-1185">Reference proteome</keyword>
<dbReference type="PROSITE" id="PS50894">
    <property type="entry name" value="HPT"/>
    <property type="match status" value="1"/>
</dbReference>
<dbReference type="PANTHER" id="PTHR43395">
    <property type="entry name" value="SENSOR HISTIDINE KINASE CHEA"/>
    <property type="match status" value="1"/>
</dbReference>
<dbReference type="InterPro" id="IPR004358">
    <property type="entry name" value="Sig_transdc_His_kin-like_C"/>
</dbReference>
<comment type="catalytic activity">
    <reaction evidence="1">
        <text>ATP + protein L-histidine = ADP + protein N-phospho-L-histidine.</text>
        <dbReference type="EC" id="2.7.13.3"/>
    </reaction>
</comment>
<evidence type="ECO:0000313" key="11">
    <source>
        <dbReference type="Proteomes" id="UP000192907"/>
    </source>
</evidence>
<feature type="transmembrane region" description="Helical" evidence="7">
    <location>
        <begin position="260"/>
        <end position="278"/>
    </location>
</feature>
<evidence type="ECO:0000259" key="8">
    <source>
        <dbReference type="PROSITE" id="PS50109"/>
    </source>
</evidence>
<dbReference type="GO" id="GO:0000155">
    <property type="term" value="F:phosphorelay sensor kinase activity"/>
    <property type="evidence" value="ECO:0007669"/>
    <property type="project" value="UniProtKB-ARBA"/>
</dbReference>
<dbReference type="Gene3D" id="1.20.120.160">
    <property type="entry name" value="HPT domain"/>
    <property type="match status" value="1"/>
</dbReference>
<keyword evidence="7" id="KW-0812">Transmembrane</keyword>
<evidence type="ECO:0000256" key="1">
    <source>
        <dbReference type="ARBA" id="ARBA00000085"/>
    </source>
</evidence>
<dbReference type="InterPro" id="IPR051315">
    <property type="entry name" value="Bact_Chemotaxis_CheA"/>
</dbReference>
<dbReference type="PANTHER" id="PTHR43395:SF10">
    <property type="entry name" value="CHEMOTAXIS PROTEIN CHEA"/>
    <property type="match status" value="1"/>
</dbReference>
<dbReference type="PROSITE" id="PS50109">
    <property type="entry name" value="HIS_KIN"/>
    <property type="match status" value="1"/>
</dbReference>
<evidence type="ECO:0000256" key="4">
    <source>
        <dbReference type="ARBA" id="ARBA00022679"/>
    </source>
</evidence>
<name>A0A1Y6CE03_9BACT</name>
<dbReference type="RefSeq" id="WP_132322551.1">
    <property type="nucleotide sequence ID" value="NZ_FWZT01000019.1"/>
</dbReference>
<dbReference type="AlphaFoldDB" id="A0A1Y6CE03"/>
<evidence type="ECO:0000256" key="5">
    <source>
        <dbReference type="ARBA" id="ARBA00022777"/>
    </source>
</evidence>
<dbReference type="EC" id="2.7.13.3" evidence="2"/>
<keyword evidence="3 6" id="KW-0597">Phosphoprotein</keyword>
<dbReference type="Pfam" id="PF07695">
    <property type="entry name" value="7TMR-DISM_7TM"/>
    <property type="match status" value="1"/>
</dbReference>
<feature type="modified residue" description="Phosphohistidine" evidence="6">
    <location>
        <position position="594"/>
    </location>
</feature>
<dbReference type="InterPro" id="IPR011623">
    <property type="entry name" value="7TMR_DISM_rcpt_extracell_dom1"/>
</dbReference>
<dbReference type="InterPro" id="IPR008207">
    <property type="entry name" value="Sig_transdc_His_kin_Hpt_dom"/>
</dbReference>
<feature type="domain" description="Histidine kinase" evidence="8">
    <location>
        <begin position="740"/>
        <end position="876"/>
    </location>
</feature>
<dbReference type="InterPro" id="IPR003594">
    <property type="entry name" value="HATPase_dom"/>
</dbReference>
<reference evidence="11" key="1">
    <citation type="submission" date="2017-04" db="EMBL/GenBank/DDBJ databases">
        <authorList>
            <person name="Varghese N."/>
            <person name="Submissions S."/>
        </authorList>
    </citation>
    <scope>NUCLEOTIDE SEQUENCE [LARGE SCALE GENOMIC DNA]</scope>
    <source>
        <strain evidence="11">RKEM611</strain>
    </source>
</reference>
<keyword evidence="4" id="KW-0808">Transferase</keyword>
<dbReference type="SMART" id="SM00387">
    <property type="entry name" value="HATPase_c"/>
    <property type="match status" value="1"/>
</dbReference>
<protein>
    <recommendedName>
        <fullName evidence="2">histidine kinase</fullName>
        <ecNumber evidence="2">2.7.13.3</ecNumber>
    </recommendedName>
</protein>
<dbReference type="Proteomes" id="UP000192907">
    <property type="component" value="Unassembled WGS sequence"/>
</dbReference>
<evidence type="ECO:0000256" key="2">
    <source>
        <dbReference type="ARBA" id="ARBA00012438"/>
    </source>
</evidence>
<evidence type="ECO:0000313" key="10">
    <source>
        <dbReference type="EMBL" id="SMF57892.1"/>
    </source>
</evidence>
<dbReference type="InterPro" id="IPR036641">
    <property type="entry name" value="HPT_dom_sf"/>
</dbReference>
<feature type="transmembrane region" description="Helical" evidence="7">
    <location>
        <begin position="220"/>
        <end position="240"/>
    </location>
</feature>
<gene>
    <name evidence="10" type="ORF">SAMN06296036_11929</name>
</gene>
<feature type="domain" description="HPt" evidence="9">
    <location>
        <begin position="555"/>
        <end position="647"/>
    </location>
</feature>
<dbReference type="SUPFAM" id="SSF47226">
    <property type="entry name" value="Histidine-containing phosphotransfer domain, HPT domain"/>
    <property type="match status" value="1"/>
</dbReference>
<accession>A0A1Y6CE03</accession>
<keyword evidence="7" id="KW-1133">Transmembrane helix</keyword>
<dbReference type="Pfam" id="PF02518">
    <property type="entry name" value="HATPase_c"/>
    <property type="match status" value="1"/>
</dbReference>
<sequence>MNIVFRCFVCTLVLAELSLAENQSNTPGVLDLRGHDWQKNDLLAISENWHYYDKQLIDSSSLNQASDPETVDAQVVMADVTPGGIDGYGTLHLRVILDAPRQLTFWTAEIFSSHKIIVDDVILSEGGIVGTSATEEVPGQRESLLTFTPKQATFDIFIQNSNFATHRRFSALETYLGLEPAIIKKRKGDIITDAFLVGAIVMMGFYHLILYLLRREERAPLWFGLFCLIIGVRTFVRSNGLWHHHVFETPDIIWSSKVEYMTFGLGVLTFIRFFNLLYNKEVWRWIVQLGVWTSLAFTALALVTSPKIFGQSLPYFQLVVVFILLSVVTALVNVVRKKRDGSLIFLVGFSALGFGVVNDILLSQNSAAINATIVHWGLLGFILSQSAILSKRFAADYRQLRVAEGKIRVLNENLERKVEERTQTIRTIYDNVKTGFLRVDHDGHVLEGFTASCDDLFHKKVESGTSLATILELDPRETEHFSLAITQIFDDMLPEEAALSQVARRYILHHGAVDLEGAVIRDGENSVESILYSVSDAGPVLRAEKEAHLNQCLLKIVREKEAFKSFVIDAEERVDLACSHLKDKDRSHFKMVLHTLKGNFYSFGLEDIGSYIHELESLLHPHVDDVREIQSMLQSFMNKHAEVIGLDGKLHGEKSYALSEGSIALLRDRLEAEKADVKIIKIVDYWLKDIQKVTAFSLLSHFREVVKHLALQLGKEVDFKIIGGDILVDPQLVQNIIHNLIHLVRNALDHGIEFPDERGDKAPVGSLTIKVEQHDDEIRLVVEDDGKGLDQEKIKSKAIGRGLMSQLELDKMNEDEILKLIFDNGFSTRDRVTEISGRGFGMGALLTAVQEIGGDIQVASTRGQGTRFTLKLHQDGMKLKSA</sequence>
<organism evidence="10 11">
    <name type="scientific">Pseudobacteriovorax antillogorgiicola</name>
    <dbReference type="NCBI Taxonomy" id="1513793"/>
    <lineage>
        <taxon>Bacteria</taxon>
        <taxon>Pseudomonadati</taxon>
        <taxon>Bdellovibrionota</taxon>
        <taxon>Oligoflexia</taxon>
        <taxon>Oligoflexales</taxon>
        <taxon>Pseudobacteriovoracaceae</taxon>
        <taxon>Pseudobacteriovorax</taxon>
    </lineage>
</organism>
<evidence type="ECO:0000256" key="6">
    <source>
        <dbReference type="PROSITE-ProRule" id="PRU00110"/>
    </source>
</evidence>
<dbReference type="Gene3D" id="3.30.565.10">
    <property type="entry name" value="Histidine kinase-like ATPase, C-terminal domain"/>
    <property type="match status" value="1"/>
</dbReference>
<dbReference type="InterPro" id="IPR036890">
    <property type="entry name" value="HATPase_C_sf"/>
</dbReference>
<dbReference type="FunFam" id="3.30.565.10:FF:000016">
    <property type="entry name" value="Chemotaxis protein CheA, putative"/>
    <property type="match status" value="1"/>
</dbReference>
<keyword evidence="7" id="KW-0472">Membrane</keyword>
<evidence type="ECO:0000259" key="9">
    <source>
        <dbReference type="PROSITE" id="PS50894"/>
    </source>
</evidence>
<feature type="transmembrane region" description="Helical" evidence="7">
    <location>
        <begin position="194"/>
        <end position="213"/>
    </location>
</feature>
<proteinExistence type="predicted"/>
<dbReference type="Pfam" id="PF01627">
    <property type="entry name" value="Hpt"/>
    <property type="match status" value="1"/>
</dbReference>
<dbReference type="OrthoDB" id="9803176at2"/>
<dbReference type="STRING" id="1513793.SAMN06296036_11929"/>
<dbReference type="EMBL" id="FWZT01000019">
    <property type="protein sequence ID" value="SMF57892.1"/>
    <property type="molecule type" value="Genomic_DNA"/>
</dbReference>
<dbReference type="PRINTS" id="PR00344">
    <property type="entry name" value="BCTRLSENSOR"/>
</dbReference>
<dbReference type="InterPro" id="IPR005467">
    <property type="entry name" value="His_kinase_dom"/>
</dbReference>
<feature type="transmembrane region" description="Helical" evidence="7">
    <location>
        <begin position="342"/>
        <end position="361"/>
    </location>
</feature>
<evidence type="ECO:0000256" key="3">
    <source>
        <dbReference type="ARBA" id="ARBA00022553"/>
    </source>
</evidence>
<dbReference type="SUPFAM" id="SSF55874">
    <property type="entry name" value="ATPase domain of HSP90 chaperone/DNA topoisomerase II/histidine kinase"/>
    <property type="match status" value="1"/>
</dbReference>
<evidence type="ECO:0000256" key="7">
    <source>
        <dbReference type="SAM" id="Phobius"/>
    </source>
</evidence>
<keyword evidence="5" id="KW-0418">Kinase</keyword>